<accession>A0A438C2L8</accession>
<organism evidence="1 2">
    <name type="scientific">Vitis vinifera</name>
    <name type="common">Grape</name>
    <dbReference type="NCBI Taxonomy" id="29760"/>
    <lineage>
        <taxon>Eukaryota</taxon>
        <taxon>Viridiplantae</taxon>
        <taxon>Streptophyta</taxon>
        <taxon>Embryophyta</taxon>
        <taxon>Tracheophyta</taxon>
        <taxon>Spermatophyta</taxon>
        <taxon>Magnoliopsida</taxon>
        <taxon>eudicotyledons</taxon>
        <taxon>Gunneridae</taxon>
        <taxon>Pentapetalae</taxon>
        <taxon>rosids</taxon>
        <taxon>Vitales</taxon>
        <taxon>Vitaceae</taxon>
        <taxon>Viteae</taxon>
        <taxon>Vitis</taxon>
    </lineage>
</organism>
<sequence>MVEVNKLKSLLSKEFDMKDLGAAKRFLEWRFTGIEFQGDNGYLSIAMSREYWRDDEVKGMSKCGEQASIKSGKNALGCSQVDFRYLRGTTDYDIMFNKQQSDPSVRGYVDADYVGDLDDRRIYVIAEAAKESLWLTSLVKELGINKVHTSENAADMLTKPVTTEKFKHCLNLINVSNC</sequence>
<evidence type="ECO:0000313" key="2">
    <source>
        <dbReference type="Proteomes" id="UP000288805"/>
    </source>
</evidence>
<dbReference type="AlphaFoldDB" id="A0A438C2L8"/>
<dbReference type="Proteomes" id="UP000288805">
    <property type="component" value="Unassembled WGS sequence"/>
</dbReference>
<dbReference type="EMBL" id="QGNW01002577">
    <property type="protein sequence ID" value="RVW17459.1"/>
    <property type="molecule type" value="Genomic_DNA"/>
</dbReference>
<gene>
    <name evidence="1" type="ORF">CK203_085499</name>
</gene>
<proteinExistence type="predicted"/>
<reference evidence="1 2" key="1">
    <citation type="journal article" date="2018" name="PLoS Genet.">
        <title>Population sequencing reveals clonal diversity and ancestral inbreeding in the grapevine cultivar Chardonnay.</title>
        <authorList>
            <person name="Roach M.J."/>
            <person name="Johnson D.L."/>
            <person name="Bohlmann J."/>
            <person name="van Vuuren H.J."/>
            <person name="Jones S.J."/>
            <person name="Pretorius I.S."/>
            <person name="Schmidt S.A."/>
            <person name="Borneman A.R."/>
        </authorList>
    </citation>
    <scope>NUCLEOTIDE SEQUENCE [LARGE SCALE GENOMIC DNA]</scope>
    <source>
        <strain evidence="2">cv. Chardonnay</strain>
        <tissue evidence="1">Leaf</tissue>
    </source>
</reference>
<evidence type="ECO:0008006" key="3">
    <source>
        <dbReference type="Google" id="ProtNLM"/>
    </source>
</evidence>
<comment type="caution">
    <text evidence="1">The sequence shown here is derived from an EMBL/GenBank/DDBJ whole genome shotgun (WGS) entry which is preliminary data.</text>
</comment>
<protein>
    <recommendedName>
        <fullName evidence="3">Retrovirus-related Pol polyprotein from transposon TNT 1-94</fullName>
    </recommendedName>
</protein>
<name>A0A438C2L8_VITVI</name>
<evidence type="ECO:0000313" key="1">
    <source>
        <dbReference type="EMBL" id="RVW17459.1"/>
    </source>
</evidence>